<feature type="transmembrane region" description="Helical" evidence="6">
    <location>
        <begin position="326"/>
        <end position="350"/>
    </location>
</feature>
<evidence type="ECO:0000256" key="2">
    <source>
        <dbReference type="ARBA" id="ARBA00022475"/>
    </source>
</evidence>
<dbReference type="GO" id="GO:0005886">
    <property type="term" value="C:plasma membrane"/>
    <property type="evidence" value="ECO:0007669"/>
    <property type="project" value="UniProtKB-SubCell"/>
</dbReference>
<feature type="transmembrane region" description="Helical" evidence="6">
    <location>
        <begin position="202"/>
        <end position="223"/>
    </location>
</feature>
<dbReference type="OrthoDB" id="1121314at2"/>
<keyword evidence="2" id="KW-1003">Cell membrane</keyword>
<sequence length="359" mass="41666">MSPKPIIVVPGSIPNMIRSFAKSFVLRLRFHVQSFMLLCNMIVISHKAKQFLLVLAKVLIVSLAFFYIYNRLQTEKEITLKQLIHFLNVPAIAILFLFSLANWSLEILKWKTLVSSFKTISFKESVYQTLGSLTASVFTPNRIGEYGAKALYFPKEKVKKIVFLNFIHNSSQMLVTTLFGTIGLLFLFFLHDKNNPIFQFSFKINNLIILLVSIVLLVLFFIYGRKMEIYGFSIEKLLQKFNALPSEIRLKTFIFSLLRYLVFSHQFFFCLFIFHTKIDYPTALITIFSMYFLASVIPSIHLMDVAVKGSVAIYLFNTLNIESEKIISVTLLMWIFNLVFPVIWGSYFVLRFKPKPKQV</sequence>
<dbReference type="Proteomes" id="UP000245429">
    <property type="component" value="Chromosome"/>
</dbReference>
<feature type="transmembrane region" description="Helical" evidence="6">
    <location>
        <begin position="173"/>
        <end position="190"/>
    </location>
</feature>
<feature type="transmembrane region" description="Helical" evidence="6">
    <location>
        <begin position="253"/>
        <end position="274"/>
    </location>
</feature>
<reference evidence="7 8" key="1">
    <citation type="submission" date="2018-05" db="EMBL/GenBank/DDBJ databases">
        <title>Flavobacterium sp. MEBiC07310.</title>
        <authorList>
            <person name="Baek K."/>
        </authorList>
    </citation>
    <scope>NUCLEOTIDE SEQUENCE [LARGE SCALE GENOMIC DNA]</scope>
    <source>
        <strain evidence="7 8">MEBiC07310</strain>
    </source>
</reference>
<proteinExistence type="predicted"/>
<evidence type="ECO:0008006" key="9">
    <source>
        <dbReference type="Google" id="ProtNLM"/>
    </source>
</evidence>
<comment type="subcellular location">
    <subcellularLocation>
        <location evidence="1">Cell membrane</location>
        <topology evidence="1">Multi-pass membrane protein</topology>
    </subcellularLocation>
</comment>
<evidence type="ECO:0000313" key="8">
    <source>
        <dbReference type="Proteomes" id="UP000245429"/>
    </source>
</evidence>
<name>A0A2U8QVU5_9FLAO</name>
<organism evidence="7 8">
    <name type="scientific">Flavobacterium sediminis</name>
    <dbReference type="NCBI Taxonomy" id="2201181"/>
    <lineage>
        <taxon>Bacteria</taxon>
        <taxon>Pseudomonadati</taxon>
        <taxon>Bacteroidota</taxon>
        <taxon>Flavobacteriia</taxon>
        <taxon>Flavobacteriales</taxon>
        <taxon>Flavobacteriaceae</taxon>
        <taxon>Flavobacterium</taxon>
    </lineage>
</organism>
<feature type="transmembrane region" description="Helical" evidence="6">
    <location>
        <begin position="50"/>
        <end position="70"/>
    </location>
</feature>
<gene>
    <name evidence="7" type="ORF">DI487_08590</name>
</gene>
<protein>
    <recommendedName>
        <fullName evidence="9">TIGR00374 family protein</fullName>
    </recommendedName>
</protein>
<accession>A0A2U8QVU5</accession>
<dbReference type="Pfam" id="PF03706">
    <property type="entry name" value="LPG_synthase_TM"/>
    <property type="match status" value="1"/>
</dbReference>
<keyword evidence="8" id="KW-1185">Reference proteome</keyword>
<evidence type="ECO:0000313" key="7">
    <source>
        <dbReference type="EMBL" id="AWM13915.1"/>
    </source>
</evidence>
<dbReference type="AlphaFoldDB" id="A0A2U8QVU5"/>
<dbReference type="KEGG" id="fse:DI487_08590"/>
<feature type="transmembrane region" description="Helical" evidence="6">
    <location>
        <begin position="283"/>
        <end position="306"/>
    </location>
</feature>
<evidence type="ECO:0000256" key="1">
    <source>
        <dbReference type="ARBA" id="ARBA00004651"/>
    </source>
</evidence>
<keyword evidence="3 6" id="KW-0812">Transmembrane</keyword>
<evidence type="ECO:0000256" key="3">
    <source>
        <dbReference type="ARBA" id="ARBA00022692"/>
    </source>
</evidence>
<evidence type="ECO:0000256" key="6">
    <source>
        <dbReference type="SAM" id="Phobius"/>
    </source>
</evidence>
<feature type="transmembrane region" description="Helical" evidence="6">
    <location>
        <begin position="82"/>
        <end position="105"/>
    </location>
</feature>
<dbReference type="InterPro" id="IPR022791">
    <property type="entry name" value="L-PG_synthase/AglD"/>
</dbReference>
<evidence type="ECO:0000256" key="4">
    <source>
        <dbReference type="ARBA" id="ARBA00022989"/>
    </source>
</evidence>
<keyword evidence="5 6" id="KW-0472">Membrane</keyword>
<keyword evidence="4 6" id="KW-1133">Transmembrane helix</keyword>
<evidence type="ECO:0000256" key="5">
    <source>
        <dbReference type="ARBA" id="ARBA00023136"/>
    </source>
</evidence>
<dbReference type="EMBL" id="CP029463">
    <property type="protein sequence ID" value="AWM13915.1"/>
    <property type="molecule type" value="Genomic_DNA"/>
</dbReference>